<evidence type="ECO:0000313" key="3">
    <source>
        <dbReference type="EMBL" id="UYM03609.1"/>
    </source>
</evidence>
<feature type="signal peptide" evidence="2">
    <location>
        <begin position="1"/>
        <end position="26"/>
    </location>
</feature>
<evidence type="ECO:0000256" key="1">
    <source>
        <dbReference type="SAM" id="MobiDB-lite"/>
    </source>
</evidence>
<protein>
    <recommendedName>
        <fullName evidence="5">Lipoprotein</fullName>
    </recommendedName>
</protein>
<evidence type="ECO:0000313" key="4">
    <source>
        <dbReference type="Proteomes" id="UP001164390"/>
    </source>
</evidence>
<reference evidence="3" key="1">
    <citation type="submission" date="2022-01" db="EMBL/GenBank/DDBJ databases">
        <title>Nocardioidaceae gen. sp. A5X3R13.</title>
        <authorList>
            <person name="Lopez Marin M.A."/>
            <person name="Uhlik O."/>
        </authorList>
    </citation>
    <scope>NUCLEOTIDE SEQUENCE</scope>
    <source>
        <strain evidence="3">A5X3R13</strain>
    </source>
</reference>
<feature type="region of interest" description="Disordered" evidence="1">
    <location>
        <begin position="27"/>
        <end position="48"/>
    </location>
</feature>
<organism evidence="3 4">
    <name type="scientific">Solicola gregarius</name>
    <dbReference type="NCBI Taxonomy" id="2908642"/>
    <lineage>
        <taxon>Bacteria</taxon>
        <taxon>Bacillati</taxon>
        <taxon>Actinomycetota</taxon>
        <taxon>Actinomycetes</taxon>
        <taxon>Propionibacteriales</taxon>
        <taxon>Nocardioidaceae</taxon>
        <taxon>Solicola</taxon>
    </lineage>
</organism>
<accession>A0AA46TE09</accession>
<feature type="compositionally biased region" description="Basic and acidic residues" evidence="1">
    <location>
        <begin position="207"/>
        <end position="217"/>
    </location>
</feature>
<dbReference type="AlphaFoldDB" id="A0AA46TE09"/>
<feature type="chain" id="PRO_5041207451" description="Lipoprotein" evidence="2">
    <location>
        <begin position="27"/>
        <end position="217"/>
    </location>
</feature>
<dbReference type="RefSeq" id="WP_271632225.1">
    <property type="nucleotide sequence ID" value="NZ_CP094970.1"/>
</dbReference>
<dbReference type="KEGG" id="sgrg:L0C25_13725"/>
<dbReference type="Proteomes" id="UP001164390">
    <property type="component" value="Chromosome"/>
</dbReference>
<name>A0AA46TE09_9ACTN</name>
<evidence type="ECO:0000256" key="2">
    <source>
        <dbReference type="SAM" id="SignalP"/>
    </source>
</evidence>
<gene>
    <name evidence="3" type="ORF">L0C25_13725</name>
</gene>
<feature type="region of interest" description="Disordered" evidence="1">
    <location>
        <begin position="192"/>
        <end position="217"/>
    </location>
</feature>
<dbReference type="EMBL" id="CP094970">
    <property type="protein sequence ID" value="UYM03609.1"/>
    <property type="molecule type" value="Genomic_DNA"/>
</dbReference>
<proteinExistence type="predicted"/>
<evidence type="ECO:0008006" key="5">
    <source>
        <dbReference type="Google" id="ProtNLM"/>
    </source>
</evidence>
<keyword evidence="2" id="KW-0732">Signal</keyword>
<dbReference type="PROSITE" id="PS51257">
    <property type="entry name" value="PROKAR_LIPOPROTEIN"/>
    <property type="match status" value="1"/>
</dbReference>
<sequence length="217" mass="23604">MTVRRAACAVVITALLGGCVVGSAAANSGEDQAGKPSWKHKGGRGDSSAKADRIALDALGDADRGVDIQSLAVFNPTDLDFVGLSIAGRDFRTSQTRSVDAYLDTNRRWSGPEYRIVAFNKVPTKHIAEVRLYRVGDWDTDDPKRVTCKRLRVQFDVPERSQIRIAVPRSCLGGVRGPLRANATVWRQQPAAWKTRPAPGDGADVVPEEHELTEAAR</sequence>
<keyword evidence="4" id="KW-1185">Reference proteome</keyword>